<dbReference type="AlphaFoldDB" id="A0A6J6E6I0"/>
<keyword evidence="6 12" id="KW-1133">Transmembrane helix</keyword>
<keyword evidence="4 12" id="KW-0812">Transmembrane</keyword>
<proteinExistence type="inferred from homology"/>
<dbReference type="PANTHER" id="PTHR43469">
    <property type="entry name" value="DISULFIDE FORMATION PROTEIN-RELATED"/>
    <property type="match status" value="1"/>
</dbReference>
<dbReference type="InterPro" id="IPR003752">
    <property type="entry name" value="DiS_bond_form_DsbB/BdbC"/>
</dbReference>
<evidence type="ECO:0000256" key="1">
    <source>
        <dbReference type="ARBA" id="ARBA00004141"/>
    </source>
</evidence>
<feature type="transmembrane region" description="Helical" evidence="12">
    <location>
        <begin position="149"/>
        <end position="173"/>
    </location>
</feature>
<dbReference type="PANTHER" id="PTHR43469:SF1">
    <property type="entry name" value="SPBETA PROPHAGE-DERIVED DISULFIDE BOND FORMATION PROTEIN B"/>
    <property type="match status" value="1"/>
</dbReference>
<evidence type="ECO:0000256" key="8">
    <source>
        <dbReference type="ARBA" id="ARBA00023136"/>
    </source>
</evidence>
<evidence type="ECO:0000256" key="7">
    <source>
        <dbReference type="ARBA" id="ARBA00023002"/>
    </source>
</evidence>
<dbReference type="EMBL" id="CAEZTQ010000062">
    <property type="protein sequence ID" value="CAB4570869.1"/>
    <property type="molecule type" value="Genomic_DNA"/>
</dbReference>
<organism evidence="13">
    <name type="scientific">freshwater metagenome</name>
    <dbReference type="NCBI Taxonomy" id="449393"/>
    <lineage>
        <taxon>unclassified sequences</taxon>
        <taxon>metagenomes</taxon>
        <taxon>ecological metagenomes</taxon>
    </lineage>
</organism>
<accession>A0A6J6E6I0</accession>
<evidence type="ECO:0000256" key="3">
    <source>
        <dbReference type="ARBA" id="ARBA00022448"/>
    </source>
</evidence>
<evidence type="ECO:0000256" key="10">
    <source>
        <dbReference type="ARBA" id="ARBA00023186"/>
    </source>
</evidence>
<dbReference type="GO" id="GO:0016020">
    <property type="term" value="C:membrane"/>
    <property type="evidence" value="ECO:0007669"/>
    <property type="project" value="UniProtKB-SubCell"/>
</dbReference>
<feature type="transmembrane region" description="Helical" evidence="12">
    <location>
        <begin position="6"/>
        <end position="35"/>
    </location>
</feature>
<feature type="transmembrane region" description="Helical" evidence="12">
    <location>
        <begin position="47"/>
        <end position="67"/>
    </location>
</feature>
<keyword evidence="5" id="KW-0249">Electron transport</keyword>
<evidence type="ECO:0000256" key="5">
    <source>
        <dbReference type="ARBA" id="ARBA00022982"/>
    </source>
</evidence>
<evidence type="ECO:0000313" key="13">
    <source>
        <dbReference type="EMBL" id="CAB4570869.1"/>
    </source>
</evidence>
<dbReference type="SUPFAM" id="SSF158442">
    <property type="entry name" value="DsbB-like"/>
    <property type="match status" value="1"/>
</dbReference>
<keyword evidence="8 12" id="KW-0472">Membrane</keyword>
<keyword evidence="3" id="KW-0813">Transport</keyword>
<dbReference type="Pfam" id="PF02600">
    <property type="entry name" value="DsbB"/>
    <property type="match status" value="1"/>
</dbReference>
<dbReference type="Gene3D" id="1.20.1550.10">
    <property type="entry name" value="DsbB-like"/>
    <property type="match status" value="1"/>
</dbReference>
<comment type="similarity">
    <text evidence="2">Belongs to the DsbB family. BdbC subfamily.</text>
</comment>
<sequence length="181" mass="19610">MNTEAVQIFSAVLAVAVLATGVVTLAGVALASRMAWADSWVRAMDDIALWAISAVATGTMLGSLYFSEVAGFAPCELCWYQRIGIYPIAIMSWVALVRGDKKLGPYWIALSLAGLAVSIYHYLLEWFPEMKSSVCSVDVPCTTVWFRELGFVTLAFMAGCAFIFVIAMSLVMVKTPASAEE</sequence>
<feature type="transmembrane region" description="Helical" evidence="12">
    <location>
        <begin position="104"/>
        <end position="123"/>
    </location>
</feature>
<gene>
    <name evidence="13" type="ORF">UFOPK1704_00431</name>
</gene>
<evidence type="ECO:0000256" key="6">
    <source>
        <dbReference type="ARBA" id="ARBA00022989"/>
    </source>
</evidence>
<keyword evidence="10" id="KW-0143">Chaperone</keyword>
<evidence type="ECO:0000256" key="9">
    <source>
        <dbReference type="ARBA" id="ARBA00023157"/>
    </source>
</evidence>
<keyword evidence="9" id="KW-1015">Disulfide bond</keyword>
<feature type="transmembrane region" description="Helical" evidence="12">
    <location>
        <begin position="79"/>
        <end position="97"/>
    </location>
</feature>
<keyword evidence="11" id="KW-0676">Redox-active center</keyword>
<dbReference type="InterPro" id="IPR023380">
    <property type="entry name" value="DsbB-like_sf"/>
</dbReference>
<evidence type="ECO:0000256" key="4">
    <source>
        <dbReference type="ARBA" id="ARBA00022692"/>
    </source>
</evidence>
<name>A0A6J6E6I0_9ZZZZ</name>
<dbReference type="GO" id="GO:0015035">
    <property type="term" value="F:protein-disulfide reductase activity"/>
    <property type="evidence" value="ECO:0007669"/>
    <property type="project" value="InterPro"/>
</dbReference>
<comment type="subcellular location">
    <subcellularLocation>
        <location evidence="1">Membrane</location>
        <topology evidence="1">Multi-pass membrane protein</topology>
    </subcellularLocation>
</comment>
<dbReference type="GO" id="GO:0006457">
    <property type="term" value="P:protein folding"/>
    <property type="evidence" value="ECO:0007669"/>
    <property type="project" value="InterPro"/>
</dbReference>
<reference evidence="13" key="1">
    <citation type="submission" date="2020-05" db="EMBL/GenBank/DDBJ databases">
        <authorList>
            <person name="Chiriac C."/>
            <person name="Salcher M."/>
            <person name="Ghai R."/>
            <person name="Kavagutti S V."/>
        </authorList>
    </citation>
    <scope>NUCLEOTIDE SEQUENCE</scope>
</reference>
<evidence type="ECO:0000256" key="2">
    <source>
        <dbReference type="ARBA" id="ARBA00007602"/>
    </source>
</evidence>
<protein>
    <submittedName>
        <fullName evidence="13">Unannotated protein</fullName>
    </submittedName>
</protein>
<evidence type="ECO:0000256" key="11">
    <source>
        <dbReference type="ARBA" id="ARBA00023284"/>
    </source>
</evidence>
<evidence type="ECO:0000256" key="12">
    <source>
        <dbReference type="SAM" id="Phobius"/>
    </source>
</evidence>
<dbReference type="InterPro" id="IPR012187">
    <property type="entry name" value="Disulphide_bond_form_BdbC"/>
</dbReference>
<keyword evidence="7" id="KW-0560">Oxidoreductase</keyword>